<evidence type="ECO:0008006" key="3">
    <source>
        <dbReference type="Google" id="ProtNLM"/>
    </source>
</evidence>
<comment type="caution">
    <text evidence="1">The sequence shown here is derived from an EMBL/GenBank/DDBJ whole genome shotgun (WGS) entry which is preliminary data.</text>
</comment>
<organism evidence="1 2">
    <name type="scientific">Planococcus koreensis</name>
    <dbReference type="NCBI Taxonomy" id="112331"/>
    <lineage>
        <taxon>Bacteria</taxon>
        <taxon>Bacillati</taxon>
        <taxon>Bacillota</taxon>
        <taxon>Bacilli</taxon>
        <taxon>Bacillales</taxon>
        <taxon>Caryophanaceae</taxon>
        <taxon>Planococcus</taxon>
    </lineage>
</organism>
<gene>
    <name evidence="1" type="ORF">HNQ44_003064</name>
</gene>
<dbReference type="InterPro" id="IPR021247">
    <property type="entry name" value="DUF2785"/>
</dbReference>
<dbReference type="Pfam" id="PF10978">
    <property type="entry name" value="DUF2785"/>
    <property type="match status" value="1"/>
</dbReference>
<accession>A0A7W8FTI9</accession>
<dbReference type="Proteomes" id="UP000525923">
    <property type="component" value="Unassembled WGS sequence"/>
</dbReference>
<proteinExistence type="predicted"/>
<sequence>MKANHELKEMLWRFKGMNNEELKLEVSQGENQLMASLLKHIGSPDAELRDQLIYSTFHRLIDEEMLSMHSLKSVLKTCLDQEHLFLGIGERTADSVFTRSFSSLVIAAILEKDKNKRFLTESIFSGVFEKIQDYLIAEQDTRGYIDEKGWAHSIAHGADMLASAVGHPCFPIEESKVALNSVEQCLFKKGIYVDDEDERLIFIIDALLDKSFSETELEKWTLHIFNELEAIFQAEGFSFAFFQRKTNIINFMKTLYFRLGFKNRGDQVTCSIKVNLKLWHEKVYTS</sequence>
<reference evidence="1 2" key="1">
    <citation type="submission" date="2020-08" db="EMBL/GenBank/DDBJ databases">
        <title>Genomic Encyclopedia of Type Strains, Phase IV (KMG-IV): sequencing the most valuable type-strain genomes for metagenomic binning, comparative biology and taxonomic classification.</title>
        <authorList>
            <person name="Goeker M."/>
        </authorList>
    </citation>
    <scope>NUCLEOTIDE SEQUENCE [LARGE SCALE GENOMIC DNA]</scope>
    <source>
        <strain evidence="1 2">DSM 15895</strain>
    </source>
</reference>
<dbReference type="RefSeq" id="WP_135504875.1">
    <property type="nucleotide sequence ID" value="NZ_JACHHE010000010.1"/>
</dbReference>
<name>A0A7W8FTI9_9BACL</name>
<evidence type="ECO:0000313" key="2">
    <source>
        <dbReference type="Proteomes" id="UP000525923"/>
    </source>
</evidence>
<evidence type="ECO:0000313" key="1">
    <source>
        <dbReference type="EMBL" id="MBB5181599.1"/>
    </source>
</evidence>
<dbReference type="EMBL" id="JACHHE010000010">
    <property type="protein sequence ID" value="MBB5181599.1"/>
    <property type="molecule type" value="Genomic_DNA"/>
</dbReference>
<dbReference type="AlphaFoldDB" id="A0A7W8FTI9"/>
<dbReference type="OrthoDB" id="7619731at2"/>
<keyword evidence="2" id="KW-1185">Reference proteome</keyword>
<protein>
    <recommendedName>
        <fullName evidence="3">DUF2785 domain-containing protein</fullName>
    </recommendedName>
</protein>